<dbReference type="EMBL" id="BQNB010021382">
    <property type="protein sequence ID" value="GJU05828.1"/>
    <property type="molecule type" value="Genomic_DNA"/>
</dbReference>
<name>A0ABQ5J014_9ASTR</name>
<sequence length="66" mass="6745">MPPRVMTQSAGRPAAAPRGEGTGNDQGVEVNEGVDGVPDFSTNIAQQLQNLLPTILAQVGNQGCGN</sequence>
<feature type="region of interest" description="Disordered" evidence="1">
    <location>
        <begin position="1"/>
        <end position="35"/>
    </location>
</feature>
<evidence type="ECO:0000313" key="3">
    <source>
        <dbReference type="EMBL" id="GJU05829.1"/>
    </source>
</evidence>
<dbReference type="EMBL" id="BQNB010021382">
    <property type="protein sequence ID" value="GJU05829.1"/>
    <property type="molecule type" value="Genomic_DNA"/>
</dbReference>
<protein>
    <submittedName>
        <fullName evidence="2">Uncharacterized protein</fullName>
    </submittedName>
</protein>
<keyword evidence="4" id="KW-1185">Reference proteome</keyword>
<reference evidence="2" key="2">
    <citation type="submission" date="2022-01" db="EMBL/GenBank/DDBJ databases">
        <authorList>
            <person name="Yamashiro T."/>
            <person name="Shiraishi A."/>
            <person name="Satake H."/>
            <person name="Nakayama K."/>
        </authorList>
    </citation>
    <scope>NUCLEOTIDE SEQUENCE</scope>
</reference>
<organism evidence="2 4">
    <name type="scientific">Tanacetum coccineum</name>
    <dbReference type="NCBI Taxonomy" id="301880"/>
    <lineage>
        <taxon>Eukaryota</taxon>
        <taxon>Viridiplantae</taxon>
        <taxon>Streptophyta</taxon>
        <taxon>Embryophyta</taxon>
        <taxon>Tracheophyta</taxon>
        <taxon>Spermatophyta</taxon>
        <taxon>Magnoliopsida</taxon>
        <taxon>eudicotyledons</taxon>
        <taxon>Gunneridae</taxon>
        <taxon>Pentapetalae</taxon>
        <taxon>asterids</taxon>
        <taxon>campanulids</taxon>
        <taxon>Asterales</taxon>
        <taxon>Asteraceae</taxon>
        <taxon>Asteroideae</taxon>
        <taxon>Anthemideae</taxon>
        <taxon>Anthemidinae</taxon>
        <taxon>Tanacetum</taxon>
    </lineage>
</organism>
<proteinExistence type="predicted"/>
<reference evidence="2" key="1">
    <citation type="journal article" date="2022" name="Int. J. Mol. Sci.">
        <title>Draft Genome of Tanacetum Coccineum: Genomic Comparison of Closely Related Tanacetum-Family Plants.</title>
        <authorList>
            <person name="Yamashiro T."/>
            <person name="Shiraishi A."/>
            <person name="Nakayama K."/>
            <person name="Satake H."/>
        </authorList>
    </citation>
    <scope>NUCLEOTIDE SEQUENCE</scope>
</reference>
<accession>A0ABQ5J014</accession>
<evidence type="ECO:0000313" key="2">
    <source>
        <dbReference type="EMBL" id="GJU05828.1"/>
    </source>
</evidence>
<evidence type="ECO:0000256" key="1">
    <source>
        <dbReference type="SAM" id="MobiDB-lite"/>
    </source>
</evidence>
<gene>
    <name evidence="2" type="ORF">Tco_1122258</name>
    <name evidence="3" type="ORF">Tco_1122259</name>
</gene>
<dbReference type="Proteomes" id="UP001151760">
    <property type="component" value="Unassembled WGS sequence"/>
</dbReference>
<feature type="compositionally biased region" description="Low complexity" evidence="1">
    <location>
        <begin position="10"/>
        <end position="19"/>
    </location>
</feature>
<evidence type="ECO:0000313" key="4">
    <source>
        <dbReference type="Proteomes" id="UP001151760"/>
    </source>
</evidence>
<comment type="caution">
    <text evidence="2">The sequence shown here is derived from an EMBL/GenBank/DDBJ whole genome shotgun (WGS) entry which is preliminary data.</text>
</comment>